<dbReference type="Pfam" id="PF00004">
    <property type="entry name" value="AAA"/>
    <property type="match status" value="2"/>
</dbReference>
<dbReference type="SMART" id="SM00382">
    <property type="entry name" value="AAA"/>
    <property type="match status" value="2"/>
</dbReference>
<sequence>MSDHLEGDGSGAGAGAVAVPDESLVFTVESMKECFPEEIRKAFSVDRTTPFETDFQFFRLMEAVEWLKIRQKHVKKNTAKLALAELLNLKRVPKYATNAQSLIQGLESLGVELEEIMKDKLKAQEETGKLPPRLVRLEKKYELEGQEARMFRFCICVQASELIEHLIGQSHMHPGMLYTGGPSHRSQNSGMSLSNLLSVPPEAVLIFFGSQRKHVKDGLFHHLASISNSWTRPPDSVMNALLGFPLSASQFLEISQQAVVDVVSEEPSFAQSAAGKGKLQLQAGGTSPLEGGEGKDGDATDAVLGGLAALQRQQSGERQVDLFKILGQEVQREKTARQEAQAGGKGGQTDGEGIGGGPLPPPMGMQMPPGMPAFAVAAAVPPGVPPPDMTGIEPAPPAVSDLKAKEGQGVDVERTVAGTKAEEQGGEGLRGLKSIDDLERGEEDGEEGKKKGEGAEGEEESETLKEYKTDLEFLQDSFHVVNLMVRVAGLRRLLESSQNASGTDEEEGQEEWDYDGMGGFGGLPMGGRAPPRDRKNIEQKRRADEASASQKLRALQKKQESRLQLTAAKSKGSWQPRLQRLCVALRLSTFERCVILSLVGSAIAPEQMSFLRHGGMMMGMGSPRGGRRTSGMSVGTLLSLFCASLDEQIRSRRFFYKSATLIREGVVSLNQPVFTGDLLEASVEVDRRLLDFVVGLDTEFSELVEGSHLYAPTTSIADVVLPEDQKNLVIETVSSFDNFKLAQKNLELEKKMSYGTGMTLLFWGPSGTGKTMLANALASRLGKKILLINFPNLGDNSAGAIVKMVFREAKINDAVVFFDECEAIFMTRERFPMAVNTVLTELERHDGLSILATNRPHDLDEAMHRRITLAVEFKKPDHLLRERIWGALRPPKLRLSDNVNLPELALQYELTGGFIKNAWLSALNFAVAREGVDPVVSHADLKKGAAHQLRGSLSLVDFDRRVVPTRGIEDVILPKDLRERLLEIVSFEKSQAILYGQWGFSKQHGDTKGTAALFHGPPGTGKTMAAEAIGYDLGKPLKMVNVGQLMSKWVGETGKNIEAVFNEAKAVGAVLVFDEAEGLFGARQQDTGASSGRHDTLNVGLLLHHIETFAGVTIVVTNFVQAIDSAFLRRFKFVLEFPQPDAQLRGRLWRLLLPAETPTAPDVNFEDLGRRFDFSGGSIKSAIFRAAARAALRKEPSERLIKMADLTAAAEEEVKKDHGKRNEAAMRSMFCLIYGCLVQCV</sequence>
<dbReference type="Gene3D" id="3.40.50.300">
    <property type="entry name" value="P-loop containing nucleotide triphosphate hydrolases"/>
    <property type="match status" value="2"/>
</dbReference>
<dbReference type="Pfam" id="PF22977">
    <property type="entry name" value="WHD"/>
    <property type="match status" value="1"/>
</dbReference>
<protein>
    <recommendedName>
        <fullName evidence="5">AAA+ ATPase domain-containing protein</fullName>
    </recommendedName>
</protein>
<dbReference type="InterPro" id="IPR054472">
    <property type="entry name" value="WHD"/>
</dbReference>
<dbReference type="CDD" id="cd19481">
    <property type="entry name" value="RecA-like_protease"/>
    <property type="match status" value="2"/>
</dbReference>
<evidence type="ECO:0000256" key="3">
    <source>
        <dbReference type="ARBA" id="ARBA00022840"/>
    </source>
</evidence>
<proteinExistence type="inferred from homology"/>
<dbReference type="SUPFAM" id="SSF52540">
    <property type="entry name" value="P-loop containing nucleoside triphosphate hydrolases"/>
    <property type="match status" value="2"/>
</dbReference>
<feature type="region of interest" description="Disordered" evidence="4">
    <location>
        <begin position="497"/>
        <end position="554"/>
    </location>
</feature>
<feature type="region of interest" description="Disordered" evidence="4">
    <location>
        <begin position="273"/>
        <end position="298"/>
    </location>
</feature>
<dbReference type="GO" id="GO:0016887">
    <property type="term" value="F:ATP hydrolysis activity"/>
    <property type="evidence" value="ECO:0007669"/>
    <property type="project" value="InterPro"/>
</dbReference>
<dbReference type="InterPro" id="IPR003959">
    <property type="entry name" value="ATPase_AAA_core"/>
</dbReference>
<evidence type="ECO:0000259" key="5">
    <source>
        <dbReference type="SMART" id="SM00382"/>
    </source>
</evidence>
<dbReference type="EMBL" id="CDMZ01003896">
    <property type="protein sequence ID" value="CEM47972.1"/>
    <property type="molecule type" value="Genomic_DNA"/>
</dbReference>
<feature type="compositionally biased region" description="Acidic residues" evidence="4">
    <location>
        <begin position="503"/>
        <end position="514"/>
    </location>
</feature>
<organism evidence="6">
    <name type="scientific">Chromera velia CCMP2878</name>
    <dbReference type="NCBI Taxonomy" id="1169474"/>
    <lineage>
        <taxon>Eukaryota</taxon>
        <taxon>Sar</taxon>
        <taxon>Alveolata</taxon>
        <taxon>Colpodellida</taxon>
        <taxon>Chromeraceae</taxon>
        <taxon>Chromera</taxon>
    </lineage>
</organism>
<gene>
    <name evidence="6" type="ORF">Cvel_8612</name>
</gene>
<dbReference type="InterPro" id="IPR050221">
    <property type="entry name" value="26S_Proteasome_ATPase"/>
</dbReference>
<dbReference type="AlphaFoldDB" id="A0A0G4HU76"/>
<feature type="compositionally biased region" description="Basic and acidic residues" evidence="4">
    <location>
        <begin position="530"/>
        <end position="545"/>
    </location>
</feature>
<feature type="region of interest" description="Disordered" evidence="4">
    <location>
        <begin position="390"/>
        <end position="462"/>
    </location>
</feature>
<comment type="similarity">
    <text evidence="1">Belongs to the AAA ATPase family.</text>
</comment>
<dbReference type="VEuPathDB" id="CryptoDB:Cvel_8612"/>
<name>A0A0G4HU76_9ALVE</name>
<feature type="compositionally biased region" description="Basic and acidic residues" evidence="4">
    <location>
        <begin position="402"/>
        <end position="414"/>
    </location>
</feature>
<dbReference type="InterPro" id="IPR027417">
    <property type="entry name" value="P-loop_NTPase"/>
</dbReference>
<dbReference type="GO" id="GO:0005524">
    <property type="term" value="F:ATP binding"/>
    <property type="evidence" value="ECO:0007669"/>
    <property type="project" value="UniProtKB-KW"/>
</dbReference>
<evidence type="ECO:0000256" key="4">
    <source>
        <dbReference type="SAM" id="MobiDB-lite"/>
    </source>
</evidence>
<keyword evidence="3" id="KW-0067">ATP-binding</keyword>
<dbReference type="InterPro" id="IPR003593">
    <property type="entry name" value="AAA+_ATPase"/>
</dbReference>
<evidence type="ECO:0000313" key="6">
    <source>
        <dbReference type="EMBL" id="CEM47972.1"/>
    </source>
</evidence>
<evidence type="ECO:0000256" key="1">
    <source>
        <dbReference type="ARBA" id="ARBA00006914"/>
    </source>
</evidence>
<feature type="domain" description="AAA+ ATPase" evidence="5">
    <location>
        <begin position="1008"/>
        <end position="1141"/>
    </location>
</feature>
<feature type="compositionally biased region" description="Gly residues" evidence="4">
    <location>
        <begin position="343"/>
        <end position="357"/>
    </location>
</feature>
<reference evidence="6" key="1">
    <citation type="submission" date="2014-11" db="EMBL/GenBank/DDBJ databases">
        <authorList>
            <person name="Otto D Thomas"/>
            <person name="Naeem Raeece"/>
        </authorList>
    </citation>
    <scope>NUCLEOTIDE SEQUENCE</scope>
</reference>
<evidence type="ECO:0000256" key="2">
    <source>
        <dbReference type="ARBA" id="ARBA00022741"/>
    </source>
</evidence>
<keyword evidence="2" id="KW-0547">Nucleotide-binding</keyword>
<feature type="compositionally biased region" description="Gly residues" evidence="4">
    <location>
        <begin position="516"/>
        <end position="525"/>
    </location>
</feature>
<accession>A0A0G4HU76</accession>
<feature type="region of interest" description="Disordered" evidence="4">
    <location>
        <begin position="334"/>
        <end position="362"/>
    </location>
</feature>
<dbReference type="PANTHER" id="PTHR23073">
    <property type="entry name" value="26S PROTEASOME REGULATORY SUBUNIT"/>
    <property type="match status" value="1"/>
</dbReference>
<feature type="domain" description="AAA+ ATPase" evidence="5">
    <location>
        <begin position="756"/>
        <end position="877"/>
    </location>
</feature>